<feature type="domain" description="Neurotransmitter-gated ion-channel transmembrane" evidence="1">
    <location>
        <begin position="125"/>
        <end position="229"/>
    </location>
</feature>
<proteinExistence type="predicted"/>
<dbReference type="Proteomes" id="UP000675881">
    <property type="component" value="Chromosome 8"/>
</dbReference>
<dbReference type="PANTHER" id="PTHR18945">
    <property type="entry name" value="NEUROTRANSMITTER GATED ION CHANNEL"/>
    <property type="match status" value="1"/>
</dbReference>
<dbReference type="EMBL" id="HG994587">
    <property type="protein sequence ID" value="CAF3011791.1"/>
    <property type="molecule type" value="Genomic_DNA"/>
</dbReference>
<reference evidence="2" key="1">
    <citation type="submission" date="2021-02" db="EMBL/GenBank/DDBJ databases">
        <authorList>
            <person name="Bekaert M."/>
        </authorList>
    </citation>
    <scope>NUCLEOTIDE SEQUENCE</scope>
    <source>
        <strain evidence="2">IoA-00</strain>
    </source>
</reference>
<dbReference type="InterPro" id="IPR006028">
    <property type="entry name" value="GABAA/Glycine_rcpt"/>
</dbReference>
<evidence type="ECO:0000313" key="2">
    <source>
        <dbReference type="EMBL" id="CAF3011791.1"/>
    </source>
</evidence>
<evidence type="ECO:0000259" key="1">
    <source>
        <dbReference type="Pfam" id="PF02932"/>
    </source>
</evidence>
<sequence length="303" mass="34023">MSLRYILSSPFAYDLAFKQDNSASVNHSPSSSGILVSLIAVFGVHSLKKKTKRRPSYAQYRPTLKLPTNHSTDYPLIPSSCPTVECHIPFYQALLHFSYVDGNYSCLVAEFHLHRSIGFHLIQSYLPSVLIVAISWVSFWMDVDCVPARVTLGVITLLTVSSQVSGTSVPQTSYVKAIDVWMGVCTAFVFAALVEFTLVNYLWRKDSDPYMKFDAMTALATIHAVNATSKRNELVELDQLDSIETGIKNDGDNDSQKCNGLRQKSKPPMNLRFQAVKIDEVCRFAFPVGFGIFNIIYWAYYID</sequence>
<dbReference type="GO" id="GO:0016020">
    <property type="term" value="C:membrane"/>
    <property type="evidence" value="ECO:0007669"/>
    <property type="project" value="InterPro"/>
</dbReference>
<accession>A0A7R8HCB6</accession>
<dbReference type="CDD" id="cd19049">
    <property type="entry name" value="LGIC_TM_anion"/>
    <property type="match status" value="1"/>
</dbReference>
<name>A0A7R8HCB6_LEPSM</name>
<dbReference type="GO" id="GO:0099095">
    <property type="term" value="F:ligand-gated monoatomic anion channel activity"/>
    <property type="evidence" value="ECO:0007669"/>
    <property type="project" value="UniProtKB-ARBA"/>
</dbReference>
<dbReference type="InterPro" id="IPR006201">
    <property type="entry name" value="Neur_channel"/>
</dbReference>
<dbReference type="InterPro" id="IPR006029">
    <property type="entry name" value="Neurotrans-gated_channel_TM"/>
</dbReference>
<dbReference type="PRINTS" id="PR00253">
    <property type="entry name" value="GABAARECEPTR"/>
</dbReference>
<dbReference type="SUPFAM" id="SSF90112">
    <property type="entry name" value="Neurotransmitter-gated ion-channel transmembrane pore"/>
    <property type="match status" value="1"/>
</dbReference>
<keyword evidence="2" id="KW-0675">Receptor</keyword>
<dbReference type="OrthoDB" id="6362614at2759"/>
<dbReference type="Gene3D" id="1.20.58.390">
    <property type="entry name" value="Neurotransmitter-gated ion-channel transmembrane domain"/>
    <property type="match status" value="1"/>
</dbReference>
<dbReference type="InterPro" id="IPR038050">
    <property type="entry name" value="Neuro_actylchol_rec"/>
</dbReference>
<dbReference type="GO" id="GO:0004888">
    <property type="term" value="F:transmembrane signaling receptor activity"/>
    <property type="evidence" value="ECO:0007669"/>
    <property type="project" value="InterPro"/>
</dbReference>
<evidence type="ECO:0000313" key="3">
    <source>
        <dbReference type="Proteomes" id="UP000675881"/>
    </source>
</evidence>
<dbReference type="Pfam" id="PF02932">
    <property type="entry name" value="Neur_chan_memb"/>
    <property type="match status" value="1"/>
</dbReference>
<protein>
    <submittedName>
        <fullName evidence="2">Glycine receptor subunit alpha-4,Glycine receptor subunit alphaZ1</fullName>
    </submittedName>
</protein>
<keyword evidence="3" id="KW-1185">Reference proteome</keyword>
<dbReference type="InterPro" id="IPR036719">
    <property type="entry name" value="Neuro-gated_channel_TM_sf"/>
</dbReference>
<organism evidence="2 3">
    <name type="scientific">Lepeophtheirus salmonis</name>
    <name type="common">Salmon louse</name>
    <name type="synonym">Caligus salmonis</name>
    <dbReference type="NCBI Taxonomy" id="72036"/>
    <lineage>
        <taxon>Eukaryota</taxon>
        <taxon>Metazoa</taxon>
        <taxon>Ecdysozoa</taxon>
        <taxon>Arthropoda</taxon>
        <taxon>Crustacea</taxon>
        <taxon>Multicrustacea</taxon>
        <taxon>Hexanauplia</taxon>
        <taxon>Copepoda</taxon>
        <taxon>Siphonostomatoida</taxon>
        <taxon>Caligidae</taxon>
        <taxon>Lepeophtheirus</taxon>
    </lineage>
</organism>
<dbReference type="AlphaFoldDB" id="A0A7R8HCB6"/>
<gene>
    <name evidence="2" type="ORF">LSAA_13890</name>
</gene>
<dbReference type="GO" id="GO:0005230">
    <property type="term" value="F:extracellular ligand-gated monoatomic ion channel activity"/>
    <property type="evidence" value="ECO:0007669"/>
    <property type="project" value="UniProtKB-ARBA"/>
</dbReference>
<dbReference type="GO" id="GO:0005254">
    <property type="term" value="F:chloride channel activity"/>
    <property type="evidence" value="ECO:0007669"/>
    <property type="project" value="UniProtKB-ARBA"/>
</dbReference>